<geneLocation type="plasmid" evidence="2">
    <name>paof1 fan1 dna</name>
</geneLocation>
<dbReference type="Proteomes" id="UP000270034">
    <property type="component" value="Plasmid pAOF1"/>
</dbReference>
<dbReference type="AlphaFoldDB" id="A0A252C1Q8"/>
<dbReference type="RefSeq" id="WP_086658162.1">
    <property type="nucleotide sequence ID" value="NZ_JBDNZH010000022.1"/>
</dbReference>
<proteinExistence type="predicted"/>
<dbReference type="KEGG" id="aot:AcetOri_orf00220p"/>
<evidence type="ECO:0000313" key="1">
    <source>
        <dbReference type="EMBL" id="BBC81847.1"/>
    </source>
</evidence>
<accession>A0A252C1Q8</accession>
<name>A0A252C1Q8_9PROT</name>
<reference evidence="1 2" key="1">
    <citation type="submission" date="2018-02" db="EMBL/GenBank/DDBJ databases">
        <title>Acetobacter orientalis genome.</title>
        <authorList>
            <person name="Nakashima N."/>
            <person name="Tamura T."/>
        </authorList>
    </citation>
    <scope>NUCLEOTIDE SEQUENCE [LARGE SCALE GENOMIC DNA]</scope>
    <source>
        <strain evidence="1 2">FAN1</strain>
        <plasmid evidence="2">paof1 fan1 dna</plasmid>
    </source>
</reference>
<dbReference type="EMBL" id="AP018516">
    <property type="protein sequence ID" value="BBC81847.1"/>
    <property type="molecule type" value="Genomic_DNA"/>
</dbReference>
<protein>
    <submittedName>
        <fullName evidence="1">Uncharacterized protein</fullName>
    </submittedName>
</protein>
<sequence length="208" mass="23092">MSADNPIQVDTGLSTSVHRLGREKLAERTIGTVVQLTPDTETVAAAFRAAGLRFSRKAEAVKREAARTVRAEAKSFDFSVFEDCAELQEQARLSLQEAVAAFLKLLAQAEDERFQIEQITQNTTVEQRLGDPAFRARREAAAVILHQVWHGGHWIAGAWEAFAEVFDDYRKTYPAPSPTVASNDTLPARQELIVRKIVSLDAWKSAGR</sequence>
<keyword evidence="1" id="KW-0614">Plasmid</keyword>
<gene>
    <name evidence="1" type="ORF">AcetOrient_orf00220p</name>
</gene>
<evidence type="ECO:0000313" key="2">
    <source>
        <dbReference type="Proteomes" id="UP000270034"/>
    </source>
</evidence>
<organism evidence="1 2">
    <name type="scientific">Acetobacter orientalis</name>
    <dbReference type="NCBI Taxonomy" id="146474"/>
    <lineage>
        <taxon>Bacteria</taxon>
        <taxon>Pseudomonadati</taxon>
        <taxon>Pseudomonadota</taxon>
        <taxon>Alphaproteobacteria</taxon>
        <taxon>Acetobacterales</taxon>
        <taxon>Acetobacteraceae</taxon>
        <taxon>Acetobacter</taxon>
    </lineage>
</organism>